<evidence type="ECO:0000313" key="2">
    <source>
        <dbReference type="Proteomes" id="UP001497680"/>
    </source>
</evidence>
<reference evidence="1 2" key="1">
    <citation type="journal article" date="2022" name="New Phytol.">
        <title>Ecological generalism drives hyperdiversity of secondary metabolite gene clusters in xylarialean endophytes.</title>
        <authorList>
            <person name="Franco M.E.E."/>
            <person name="Wisecaver J.H."/>
            <person name="Arnold A.E."/>
            <person name="Ju Y.M."/>
            <person name="Slot J.C."/>
            <person name="Ahrendt S."/>
            <person name="Moore L.P."/>
            <person name="Eastman K.E."/>
            <person name="Scott K."/>
            <person name="Konkel Z."/>
            <person name="Mondo S.J."/>
            <person name="Kuo A."/>
            <person name="Hayes R.D."/>
            <person name="Haridas S."/>
            <person name="Andreopoulos B."/>
            <person name="Riley R."/>
            <person name="LaButti K."/>
            <person name="Pangilinan J."/>
            <person name="Lipzen A."/>
            <person name="Amirebrahimi M."/>
            <person name="Yan J."/>
            <person name="Adam C."/>
            <person name="Keymanesh K."/>
            <person name="Ng V."/>
            <person name="Louie K."/>
            <person name="Northen T."/>
            <person name="Drula E."/>
            <person name="Henrissat B."/>
            <person name="Hsieh H.M."/>
            <person name="Youens-Clark K."/>
            <person name="Lutzoni F."/>
            <person name="Miadlikowska J."/>
            <person name="Eastwood D.C."/>
            <person name="Hamelin R.C."/>
            <person name="Grigoriev I.V."/>
            <person name="U'Ren J.M."/>
        </authorList>
    </citation>
    <scope>NUCLEOTIDE SEQUENCE [LARGE SCALE GENOMIC DNA]</scope>
    <source>
        <strain evidence="1 2">ER1909</strain>
    </source>
</reference>
<name>A0ACC0D4D7_9PEZI</name>
<organism evidence="1 2">
    <name type="scientific">Hypoxylon rubiginosum</name>
    <dbReference type="NCBI Taxonomy" id="110542"/>
    <lineage>
        <taxon>Eukaryota</taxon>
        <taxon>Fungi</taxon>
        <taxon>Dikarya</taxon>
        <taxon>Ascomycota</taxon>
        <taxon>Pezizomycotina</taxon>
        <taxon>Sordariomycetes</taxon>
        <taxon>Xylariomycetidae</taxon>
        <taxon>Xylariales</taxon>
        <taxon>Hypoxylaceae</taxon>
        <taxon>Hypoxylon</taxon>
    </lineage>
</organism>
<proteinExistence type="predicted"/>
<evidence type="ECO:0000313" key="1">
    <source>
        <dbReference type="EMBL" id="KAI6087594.1"/>
    </source>
</evidence>
<dbReference type="EMBL" id="MU394307">
    <property type="protein sequence ID" value="KAI6087594.1"/>
    <property type="molecule type" value="Genomic_DNA"/>
</dbReference>
<sequence>MDSIQIPNFEMTYMAHRLLVLLIVFLAITTTVVGLRLWSRWLMKAEPHHPRQFGWDDWLAIAALPFIFTLFGMTVYQIKLGLGHHAWELPPDVLITHARITWASYFVFEGCLFLQKLSILLFIGRIFPKYVNSRLFNTALWLVHAANLSWLIGIYLGIIFACNPPAKNWYPSIPGTCTPASSLWLGCTIPSVAVDLMILLLPLPKIWNLRANRKRRLALGVVFILGYSVVIVSIGRLIKVMKSLEELNDDFTYEVVSVLCWMTAEISISLMAICFPALLVLGNHISKSYLVPFSTRLSSVFKSGSQLLSKTSGGFSELEVQGGSGRAMIRTPLGEKSPPVTKLELNASREVHETIHLSPQENNHTVGVFSDPRDIEENVLPAHGVWLENDIRISRQ</sequence>
<comment type="caution">
    <text evidence="1">The sequence shown here is derived from an EMBL/GenBank/DDBJ whole genome shotgun (WGS) entry which is preliminary data.</text>
</comment>
<keyword evidence="2" id="KW-1185">Reference proteome</keyword>
<dbReference type="Proteomes" id="UP001497680">
    <property type="component" value="Unassembled WGS sequence"/>
</dbReference>
<gene>
    <name evidence="1" type="ORF">F4821DRAFT_105839</name>
</gene>
<protein>
    <submittedName>
        <fullName evidence="1">Uncharacterized protein</fullName>
    </submittedName>
</protein>
<accession>A0ACC0D4D7</accession>